<dbReference type="GO" id="GO:0000940">
    <property type="term" value="C:outer kinetochore"/>
    <property type="evidence" value="ECO:0007669"/>
    <property type="project" value="InterPro"/>
</dbReference>
<evidence type="ECO:0000256" key="6">
    <source>
        <dbReference type="ARBA" id="ARBA00022618"/>
    </source>
</evidence>
<proteinExistence type="inferred from homology"/>
<keyword evidence="5" id="KW-0963">Cytoplasm</keyword>
<evidence type="ECO:0000256" key="9">
    <source>
        <dbReference type="ARBA" id="ARBA00022838"/>
    </source>
</evidence>
<dbReference type="PANTHER" id="PTHR48118:SF1">
    <property type="entry name" value="SPINDLE AND KINETOCHORE-ASSOCIATED PROTEIN 3"/>
    <property type="match status" value="1"/>
</dbReference>
<keyword evidence="10" id="KW-0206">Cytoskeleton</keyword>
<dbReference type="GO" id="GO:0007059">
    <property type="term" value="P:chromosome segregation"/>
    <property type="evidence" value="ECO:0007669"/>
    <property type="project" value="InterPro"/>
</dbReference>
<protein>
    <recommendedName>
        <fullName evidence="15">Spindle and kinetochore-associated protein 3</fullName>
    </recommendedName>
</protein>
<organism evidence="13 14">
    <name type="scientific">Muraenolepis orangiensis</name>
    <name type="common">Patagonian moray cod</name>
    <dbReference type="NCBI Taxonomy" id="630683"/>
    <lineage>
        <taxon>Eukaryota</taxon>
        <taxon>Metazoa</taxon>
        <taxon>Chordata</taxon>
        <taxon>Craniata</taxon>
        <taxon>Vertebrata</taxon>
        <taxon>Euteleostomi</taxon>
        <taxon>Actinopterygii</taxon>
        <taxon>Neopterygii</taxon>
        <taxon>Teleostei</taxon>
        <taxon>Neoteleostei</taxon>
        <taxon>Acanthomorphata</taxon>
        <taxon>Zeiogadaria</taxon>
        <taxon>Gadariae</taxon>
        <taxon>Gadiformes</taxon>
        <taxon>Muraenolepidoidei</taxon>
        <taxon>Muraenolepididae</taxon>
        <taxon>Muraenolepis</taxon>
    </lineage>
</organism>
<dbReference type="EMBL" id="JANIIK010000113">
    <property type="protein sequence ID" value="KAJ3592517.1"/>
    <property type="molecule type" value="Genomic_DNA"/>
</dbReference>
<evidence type="ECO:0000313" key="14">
    <source>
        <dbReference type="Proteomes" id="UP001148018"/>
    </source>
</evidence>
<sequence length="424" mass="47240">MDPTSLFFSRLRRLAVTLEAETESLQGAYQTRADHGDDDTERGMGAYHTLCTEVADLKGELRVGLGQQRSREAEASSYLAACAVMQRRMSEDILALRGHFEKYGYQAPANTHTEVELRHILMEAHRCPEAPPMPVLSLRPQPSSLATPLSPALLLTPKCALRMEEEGELRTPQIKDFGLSEHALFHNDDSTVAPPPTAAQVRTPQLSDFGLSEEDLRHIGDHRCSEPPPMPALSLTPPPFPLTTPLSPAMPLTPKCKLRMEEDELRTPQMKDFGIVEHTLCLNNDFTMDLHRLATRCCVFQLVSRAQRKKQSNANVALFPKALGKENRAVLLPLVVYSEFQSLPSYLRPMSLSSLNDSIRKINTAATAKLSQGEALQFQTEELKSIMGVGTTAPIFFLCLGELHRLEHVARVDKGPVYKLLFQH</sequence>
<evidence type="ECO:0000256" key="11">
    <source>
        <dbReference type="ARBA" id="ARBA00023306"/>
    </source>
</evidence>
<comment type="subcellular location">
    <subcellularLocation>
        <location evidence="2">Chromosome</location>
        <location evidence="2">Centromere</location>
        <location evidence="2">Kinetochore</location>
    </subcellularLocation>
    <subcellularLocation>
        <location evidence="1">Cytoplasm</location>
        <location evidence="1">Cytoskeleton</location>
        <location evidence="1">Spindle</location>
    </subcellularLocation>
</comment>
<keyword evidence="8" id="KW-0498">Mitosis</keyword>
<keyword evidence="14" id="KW-1185">Reference proteome</keyword>
<evidence type="ECO:0000256" key="5">
    <source>
        <dbReference type="ARBA" id="ARBA00022490"/>
    </source>
</evidence>
<dbReference type="Proteomes" id="UP001148018">
    <property type="component" value="Unassembled WGS sequence"/>
</dbReference>
<dbReference type="GO" id="GO:0000278">
    <property type="term" value="P:mitotic cell cycle"/>
    <property type="evidence" value="ECO:0007669"/>
    <property type="project" value="TreeGrafter"/>
</dbReference>
<evidence type="ECO:0000256" key="7">
    <source>
        <dbReference type="ARBA" id="ARBA00022701"/>
    </source>
</evidence>
<accession>A0A9Q0DTV4</accession>
<evidence type="ECO:0000256" key="10">
    <source>
        <dbReference type="ARBA" id="ARBA00023212"/>
    </source>
</evidence>
<keyword evidence="9" id="KW-0995">Kinetochore</keyword>
<keyword evidence="12" id="KW-0137">Centromere</keyword>
<evidence type="ECO:0000256" key="2">
    <source>
        <dbReference type="ARBA" id="ARBA00004629"/>
    </source>
</evidence>
<dbReference type="Gene3D" id="6.10.250.1400">
    <property type="match status" value="1"/>
</dbReference>
<evidence type="ECO:0008006" key="15">
    <source>
        <dbReference type="Google" id="ProtNLM"/>
    </source>
</evidence>
<keyword evidence="7" id="KW-0493">Microtubule</keyword>
<dbReference type="InterPro" id="IPR033341">
    <property type="entry name" value="SKA3"/>
</dbReference>
<comment type="similarity">
    <text evidence="3">Belongs to the SKA3 family.</text>
</comment>
<evidence type="ECO:0000313" key="13">
    <source>
        <dbReference type="EMBL" id="KAJ3592517.1"/>
    </source>
</evidence>
<dbReference type="AlphaFoldDB" id="A0A9Q0DTV4"/>
<reference evidence="13" key="1">
    <citation type="submission" date="2022-07" db="EMBL/GenBank/DDBJ databases">
        <title>Chromosome-level genome of Muraenolepis orangiensis.</title>
        <authorList>
            <person name="Kim J."/>
        </authorList>
    </citation>
    <scope>NUCLEOTIDE SEQUENCE</scope>
    <source>
        <strain evidence="13">KU_S4_2022</strain>
        <tissue evidence="13">Muscle</tissue>
    </source>
</reference>
<dbReference type="GO" id="GO:0051301">
    <property type="term" value="P:cell division"/>
    <property type="evidence" value="ECO:0007669"/>
    <property type="project" value="UniProtKB-KW"/>
</dbReference>
<dbReference type="GO" id="GO:0005876">
    <property type="term" value="C:spindle microtubule"/>
    <property type="evidence" value="ECO:0007669"/>
    <property type="project" value="TreeGrafter"/>
</dbReference>
<evidence type="ECO:0000256" key="12">
    <source>
        <dbReference type="ARBA" id="ARBA00023328"/>
    </source>
</evidence>
<evidence type="ECO:0000256" key="3">
    <source>
        <dbReference type="ARBA" id="ARBA00007716"/>
    </source>
</evidence>
<dbReference type="PANTHER" id="PTHR48118">
    <property type="entry name" value="SPINDLE AND KINETOCHORE-ASSOCIATED PROTEIN 3"/>
    <property type="match status" value="1"/>
</dbReference>
<name>A0A9Q0DTV4_9TELE</name>
<comment type="caution">
    <text evidence="13">The sequence shown here is derived from an EMBL/GenBank/DDBJ whole genome shotgun (WGS) entry which is preliminary data.</text>
</comment>
<keyword evidence="6" id="KW-0132">Cell division</keyword>
<evidence type="ECO:0000256" key="8">
    <source>
        <dbReference type="ARBA" id="ARBA00022776"/>
    </source>
</evidence>
<dbReference type="OrthoDB" id="5987638at2759"/>
<gene>
    <name evidence="13" type="ORF">NHX12_007644</name>
</gene>
<keyword evidence="4" id="KW-0158">Chromosome</keyword>
<keyword evidence="11" id="KW-0131">Cell cycle</keyword>
<evidence type="ECO:0000256" key="1">
    <source>
        <dbReference type="ARBA" id="ARBA00004186"/>
    </source>
</evidence>
<evidence type="ECO:0000256" key="4">
    <source>
        <dbReference type="ARBA" id="ARBA00022454"/>
    </source>
</evidence>